<sequence length="86" mass="9667">MAQHNGVAPDRPTIYPVDPSAAPGSATHWERRQQPEDGVARGRSVKAFQCGGQPQRRRGRPRQGSCTKWQAWDGPRWADADAKHHW</sequence>
<dbReference type="AlphaFoldDB" id="A0AAV7WLD7"/>
<comment type="caution">
    <text evidence="2">The sequence shown here is derived from an EMBL/GenBank/DDBJ whole genome shotgun (WGS) entry which is preliminary data.</text>
</comment>
<evidence type="ECO:0000313" key="3">
    <source>
        <dbReference type="Proteomes" id="UP001066276"/>
    </source>
</evidence>
<proteinExistence type="predicted"/>
<gene>
    <name evidence="2" type="ORF">NDU88_001304</name>
</gene>
<dbReference type="EMBL" id="JANPWB010000001">
    <property type="protein sequence ID" value="KAJ1213672.1"/>
    <property type="molecule type" value="Genomic_DNA"/>
</dbReference>
<name>A0AAV7WLD7_PLEWA</name>
<evidence type="ECO:0000313" key="2">
    <source>
        <dbReference type="EMBL" id="KAJ1213672.1"/>
    </source>
</evidence>
<protein>
    <submittedName>
        <fullName evidence="2">Uncharacterized protein</fullName>
    </submittedName>
</protein>
<accession>A0AAV7WLD7</accession>
<dbReference type="Proteomes" id="UP001066276">
    <property type="component" value="Chromosome 1_1"/>
</dbReference>
<feature type="compositionally biased region" description="Basic and acidic residues" evidence="1">
    <location>
        <begin position="28"/>
        <end position="40"/>
    </location>
</feature>
<organism evidence="2 3">
    <name type="scientific">Pleurodeles waltl</name>
    <name type="common">Iberian ribbed newt</name>
    <dbReference type="NCBI Taxonomy" id="8319"/>
    <lineage>
        <taxon>Eukaryota</taxon>
        <taxon>Metazoa</taxon>
        <taxon>Chordata</taxon>
        <taxon>Craniata</taxon>
        <taxon>Vertebrata</taxon>
        <taxon>Euteleostomi</taxon>
        <taxon>Amphibia</taxon>
        <taxon>Batrachia</taxon>
        <taxon>Caudata</taxon>
        <taxon>Salamandroidea</taxon>
        <taxon>Salamandridae</taxon>
        <taxon>Pleurodelinae</taxon>
        <taxon>Pleurodeles</taxon>
    </lineage>
</organism>
<evidence type="ECO:0000256" key="1">
    <source>
        <dbReference type="SAM" id="MobiDB-lite"/>
    </source>
</evidence>
<feature type="compositionally biased region" description="Basic and acidic residues" evidence="1">
    <location>
        <begin position="76"/>
        <end position="86"/>
    </location>
</feature>
<keyword evidence="3" id="KW-1185">Reference proteome</keyword>
<feature type="region of interest" description="Disordered" evidence="1">
    <location>
        <begin position="1"/>
        <end position="86"/>
    </location>
</feature>
<reference evidence="2" key="1">
    <citation type="journal article" date="2022" name="bioRxiv">
        <title>Sequencing and chromosome-scale assembly of the giantPleurodeles waltlgenome.</title>
        <authorList>
            <person name="Brown T."/>
            <person name="Elewa A."/>
            <person name="Iarovenko S."/>
            <person name="Subramanian E."/>
            <person name="Araus A.J."/>
            <person name="Petzold A."/>
            <person name="Susuki M."/>
            <person name="Suzuki K.-i.T."/>
            <person name="Hayashi T."/>
            <person name="Toyoda A."/>
            <person name="Oliveira C."/>
            <person name="Osipova E."/>
            <person name="Leigh N.D."/>
            <person name="Simon A."/>
            <person name="Yun M.H."/>
        </authorList>
    </citation>
    <scope>NUCLEOTIDE SEQUENCE</scope>
    <source>
        <strain evidence="2">20211129_DDA</strain>
        <tissue evidence="2">Liver</tissue>
    </source>
</reference>